<evidence type="ECO:0008006" key="3">
    <source>
        <dbReference type="Google" id="ProtNLM"/>
    </source>
</evidence>
<proteinExistence type="predicted"/>
<evidence type="ECO:0000313" key="1">
    <source>
        <dbReference type="EMBL" id="MBK1617044.1"/>
    </source>
</evidence>
<organism evidence="1 2">
    <name type="scientific">Lamprobacter modestohalophilus</name>
    <dbReference type="NCBI Taxonomy" id="1064514"/>
    <lineage>
        <taxon>Bacteria</taxon>
        <taxon>Pseudomonadati</taxon>
        <taxon>Pseudomonadota</taxon>
        <taxon>Gammaproteobacteria</taxon>
        <taxon>Chromatiales</taxon>
        <taxon>Chromatiaceae</taxon>
        <taxon>Lamprobacter</taxon>
    </lineage>
</organism>
<gene>
    <name evidence="1" type="ORF">CKO42_00970</name>
</gene>
<evidence type="ECO:0000313" key="2">
    <source>
        <dbReference type="Proteomes" id="UP001138768"/>
    </source>
</evidence>
<dbReference type="AlphaFoldDB" id="A0A9X0W579"/>
<dbReference type="RefSeq" id="WP_200236807.1">
    <property type="nucleotide sequence ID" value="NZ_NRRY01000001.1"/>
</dbReference>
<comment type="caution">
    <text evidence="1">The sequence shown here is derived from an EMBL/GenBank/DDBJ whole genome shotgun (WGS) entry which is preliminary data.</text>
</comment>
<dbReference type="Proteomes" id="UP001138768">
    <property type="component" value="Unassembled WGS sequence"/>
</dbReference>
<name>A0A9X0W579_9GAMM</name>
<protein>
    <recommendedName>
        <fullName evidence="3">Ribbon-helix-helix protein, CopG family</fullName>
    </recommendedName>
</protein>
<dbReference type="EMBL" id="NRRY01000001">
    <property type="protein sequence ID" value="MBK1617044.1"/>
    <property type="molecule type" value="Genomic_DNA"/>
</dbReference>
<sequence>MDRTQIPLSAEQHQRLGEEAQRRGVSFASLLHSLIDDPLDQQEQSPAVDPLTALIGIGEGTGKAIGRHHNRHLYER</sequence>
<accession>A0A9X0W579</accession>
<reference evidence="1 2" key="1">
    <citation type="journal article" date="2020" name="Microorganisms">
        <title>Osmotic Adaptation and Compatible Solute Biosynthesis of Phototrophic Bacteria as Revealed from Genome Analyses.</title>
        <authorList>
            <person name="Imhoff J.F."/>
            <person name="Rahn T."/>
            <person name="Kunzel S."/>
            <person name="Keller A."/>
            <person name="Neulinger S.C."/>
        </authorList>
    </citation>
    <scope>NUCLEOTIDE SEQUENCE [LARGE SCALE GENOMIC DNA]</scope>
    <source>
        <strain evidence="1 2">DSM 25653</strain>
    </source>
</reference>
<keyword evidence="2" id="KW-1185">Reference proteome</keyword>